<dbReference type="AlphaFoldDB" id="A0A0P0W4B9"/>
<feature type="region of interest" description="Disordered" evidence="1">
    <location>
        <begin position="45"/>
        <end position="115"/>
    </location>
</feature>
<accession>A0A0P0W4B9</accession>
<evidence type="ECO:0000313" key="2">
    <source>
        <dbReference type="EMBL" id="BAS86868.1"/>
    </source>
</evidence>
<gene>
    <name evidence="2" type="ordered locus">Os03g0798900</name>
    <name evidence="2" type="ORF">OSNPB_030798900</name>
</gene>
<dbReference type="PaxDb" id="39947-A0A0P0W4B9"/>
<reference evidence="2 3" key="2">
    <citation type="journal article" date="2013" name="Plant Cell Physiol.">
        <title>Rice Annotation Project Database (RAP-DB): an integrative and interactive database for rice genomics.</title>
        <authorList>
            <person name="Sakai H."/>
            <person name="Lee S.S."/>
            <person name="Tanaka T."/>
            <person name="Numa H."/>
            <person name="Kim J."/>
            <person name="Kawahara Y."/>
            <person name="Wakimoto H."/>
            <person name="Yang C.C."/>
            <person name="Iwamoto M."/>
            <person name="Abe T."/>
            <person name="Yamada Y."/>
            <person name="Muto A."/>
            <person name="Inokuchi H."/>
            <person name="Ikemura T."/>
            <person name="Matsumoto T."/>
            <person name="Sasaki T."/>
            <person name="Itoh T."/>
        </authorList>
    </citation>
    <scope>NUCLEOTIDE SEQUENCE [LARGE SCALE GENOMIC DNA]</scope>
    <source>
        <strain evidence="3">cv. Nipponbare</strain>
    </source>
</reference>
<sequence>MSIRDHERCDMLRNGPFDIACAGAFYVQMGFTNCRVAAEMTGATGGGHFSGETAGGRAAAGAKPGANSHTGGESAPRVCQLRRVQSGRRPSKRRRIGEVPGSPDSPASLLHLDPG</sequence>
<organism evidence="2 3">
    <name type="scientific">Oryza sativa subsp. japonica</name>
    <name type="common">Rice</name>
    <dbReference type="NCBI Taxonomy" id="39947"/>
    <lineage>
        <taxon>Eukaryota</taxon>
        <taxon>Viridiplantae</taxon>
        <taxon>Streptophyta</taxon>
        <taxon>Embryophyta</taxon>
        <taxon>Tracheophyta</taxon>
        <taxon>Spermatophyta</taxon>
        <taxon>Magnoliopsida</taxon>
        <taxon>Liliopsida</taxon>
        <taxon>Poales</taxon>
        <taxon>Poaceae</taxon>
        <taxon>BOP clade</taxon>
        <taxon>Oryzoideae</taxon>
        <taxon>Oryzeae</taxon>
        <taxon>Oryzinae</taxon>
        <taxon>Oryza</taxon>
        <taxon>Oryza sativa</taxon>
    </lineage>
</organism>
<keyword evidence="3" id="KW-1185">Reference proteome</keyword>
<reference evidence="2 3" key="3">
    <citation type="journal article" date="2013" name="Rice">
        <title>Improvement of the Oryza sativa Nipponbare reference genome using next generation sequence and optical map data.</title>
        <authorList>
            <person name="Kawahara Y."/>
            <person name="de la Bastide M."/>
            <person name="Hamilton J.P."/>
            <person name="Kanamori H."/>
            <person name="McCombie W.R."/>
            <person name="Ouyang S."/>
            <person name="Schwartz D.C."/>
            <person name="Tanaka T."/>
            <person name="Wu J."/>
            <person name="Zhou S."/>
            <person name="Childs K.L."/>
            <person name="Davidson R.M."/>
            <person name="Lin H."/>
            <person name="Quesada-Ocampo L."/>
            <person name="Vaillancourt B."/>
            <person name="Sakai H."/>
            <person name="Lee S.S."/>
            <person name="Kim J."/>
            <person name="Numa H."/>
            <person name="Itoh T."/>
            <person name="Buell C.R."/>
            <person name="Matsumoto T."/>
        </authorList>
    </citation>
    <scope>NUCLEOTIDE SEQUENCE [LARGE SCALE GENOMIC DNA]</scope>
    <source>
        <strain evidence="3">cv. Nipponbare</strain>
    </source>
</reference>
<dbReference type="InParanoid" id="A0A0P0W4B9"/>
<feature type="compositionally biased region" description="Low complexity" evidence="1">
    <location>
        <begin position="51"/>
        <end position="66"/>
    </location>
</feature>
<dbReference type="EMBL" id="AP014959">
    <property type="protein sequence ID" value="BAS86868.1"/>
    <property type="molecule type" value="Genomic_DNA"/>
</dbReference>
<feature type="compositionally biased region" description="Basic residues" evidence="1">
    <location>
        <begin position="85"/>
        <end position="95"/>
    </location>
</feature>
<dbReference type="Proteomes" id="UP000059680">
    <property type="component" value="Chromosome 3"/>
</dbReference>
<protein>
    <submittedName>
        <fullName evidence="2">Os03g0798900 protein</fullName>
    </submittedName>
</protein>
<evidence type="ECO:0000313" key="3">
    <source>
        <dbReference type="Proteomes" id="UP000059680"/>
    </source>
</evidence>
<evidence type="ECO:0000256" key="1">
    <source>
        <dbReference type="SAM" id="MobiDB-lite"/>
    </source>
</evidence>
<proteinExistence type="predicted"/>
<name>A0A0P0W4B9_ORYSJ</name>
<reference evidence="3" key="1">
    <citation type="journal article" date="2005" name="Nature">
        <title>The map-based sequence of the rice genome.</title>
        <authorList>
            <consortium name="International rice genome sequencing project (IRGSP)"/>
            <person name="Matsumoto T."/>
            <person name="Wu J."/>
            <person name="Kanamori H."/>
            <person name="Katayose Y."/>
            <person name="Fujisawa M."/>
            <person name="Namiki N."/>
            <person name="Mizuno H."/>
            <person name="Yamamoto K."/>
            <person name="Antonio B.A."/>
            <person name="Baba T."/>
            <person name="Sakata K."/>
            <person name="Nagamura Y."/>
            <person name="Aoki H."/>
            <person name="Arikawa K."/>
            <person name="Arita K."/>
            <person name="Bito T."/>
            <person name="Chiden Y."/>
            <person name="Fujitsuka N."/>
            <person name="Fukunaka R."/>
            <person name="Hamada M."/>
            <person name="Harada C."/>
            <person name="Hayashi A."/>
            <person name="Hijishita S."/>
            <person name="Honda M."/>
            <person name="Hosokawa S."/>
            <person name="Ichikawa Y."/>
            <person name="Idonuma A."/>
            <person name="Iijima M."/>
            <person name="Ikeda M."/>
            <person name="Ikeno M."/>
            <person name="Ito K."/>
            <person name="Ito S."/>
            <person name="Ito T."/>
            <person name="Ito Y."/>
            <person name="Ito Y."/>
            <person name="Iwabuchi A."/>
            <person name="Kamiya K."/>
            <person name="Karasawa W."/>
            <person name="Kurita K."/>
            <person name="Katagiri S."/>
            <person name="Kikuta A."/>
            <person name="Kobayashi H."/>
            <person name="Kobayashi N."/>
            <person name="Machita K."/>
            <person name="Maehara T."/>
            <person name="Masukawa M."/>
            <person name="Mizubayashi T."/>
            <person name="Mukai Y."/>
            <person name="Nagasaki H."/>
            <person name="Nagata Y."/>
            <person name="Naito S."/>
            <person name="Nakashima M."/>
            <person name="Nakama Y."/>
            <person name="Nakamichi Y."/>
            <person name="Nakamura M."/>
            <person name="Meguro A."/>
            <person name="Negishi M."/>
            <person name="Ohta I."/>
            <person name="Ohta T."/>
            <person name="Okamoto M."/>
            <person name="Ono N."/>
            <person name="Saji S."/>
            <person name="Sakaguchi M."/>
            <person name="Sakai K."/>
            <person name="Shibata M."/>
            <person name="Shimokawa T."/>
            <person name="Song J."/>
            <person name="Takazaki Y."/>
            <person name="Terasawa K."/>
            <person name="Tsugane M."/>
            <person name="Tsuji K."/>
            <person name="Ueda S."/>
            <person name="Waki K."/>
            <person name="Yamagata H."/>
            <person name="Yamamoto M."/>
            <person name="Yamamoto S."/>
            <person name="Yamane H."/>
            <person name="Yoshiki S."/>
            <person name="Yoshihara R."/>
            <person name="Yukawa K."/>
            <person name="Zhong H."/>
            <person name="Yano M."/>
            <person name="Yuan Q."/>
            <person name="Ouyang S."/>
            <person name="Liu J."/>
            <person name="Jones K.M."/>
            <person name="Gansberger K."/>
            <person name="Moffat K."/>
            <person name="Hill J."/>
            <person name="Bera J."/>
            <person name="Fadrosh D."/>
            <person name="Jin S."/>
            <person name="Johri S."/>
            <person name="Kim M."/>
            <person name="Overton L."/>
            <person name="Reardon M."/>
            <person name="Tsitrin T."/>
            <person name="Vuong H."/>
            <person name="Weaver B."/>
            <person name="Ciecko A."/>
            <person name="Tallon L."/>
            <person name="Jackson J."/>
            <person name="Pai G."/>
            <person name="Aken S.V."/>
            <person name="Utterback T."/>
            <person name="Reidmuller S."/>
            <person name="Feldblyum T."/>
            <person name="Hsiao J."/>
            <person name="Zismann V."/>
            <person name="Iobst S."/>
            <person name="de Vazeille A.R."/>
            <person name="Buell C.R."/>
            <person name="Ying K."/>
            <person name="Li Y."/>
            <person name="Lu T."/>
            <person name="Huang Y."/>
            <person name="Zhao Q."/>
            <person name="Feng Q."/>
            <person name="Zhang L."/>
            <person name="Zhu J."/>
            <person name="Weng Q."/>
            <person name="Mu J."/>
            <person name="Lu Y."/>
            <person name="Fan D."/>
            <person name="Liu Y."/>
            <person name="Guan J."/>
            <person name="Zhang Y."/>
            <person name="Yu S."/>
            <person name="Liu X."/>
            <person name="Zhang Y."/>
            <person name="Hong G."/>
            <person name="Han B."/>
            <person name="Choisne N."/>
            <person name="Demange N."/>
            <person name="Orjeda G."/>
            <person name="Samain S."/>
            <person name="Cattolico L."/>
            <person name="Pelletier E."/>
            <person name="Couloux A."/>
            <person name="Segurens B."/>
            <person name="Wincker P."/>
            <person name="D'Hont A."/>
            <person name="Scarpelli C."/>
            <person name="Weissenbach J."/>
            <person name="Salanoubat M."/>
            <person name="Quetier F."/>
            <person name="Yu Y."/>
            <person name="Kim H.R."/>
            <person name="Rambo T."/>
            <person name="Currie J."/>
            <person name="Collura K."/>
            <person name="Luo M."/>
            <person name="Yang T."/>
            <person name="Ammiraju J.S.S."/>
            <person name="Engler F."/>
            <person name="Soderlund C."/>
            <person name="Wing R.A."/>
            <person name="Palmer L.E."/>
            <person name="de la Bastide M."/>
            <person name="Spiegel L."/>
            <person name="Nascimento L."/>
            <person name="Zutavern T."/>
            <person name="O'Shaughnessy A."/>
            <person name="Dike S."/>
            <person name="Dedhia N."/>
            <person name="Preston R."/>
            <person name="Balija V."/>
            <person name="McCombie W.R."/>
            <person name="Chow T."/>
            <person name="Chen H."/>
            <person name="Chung M."/>
            <person name="Chen C."/>
            <person name="Shaw J."/>
            <person name="Wu H."/>
            <person name="Hsiao K."/>
            <person name="Chao Y."/>
            <person name="Chu M."/>
            <person name="Cheng C."/>
            <person name="Hour A."/>
            <person name="Lee P."/>
            <person name="Lin S."/>
            <person name="Lin Y."/>
            <person name="Liou J."/>
            <person name="Liu S."/>
            <person name="Hsing Y."/>
            <person name="Raghuvanshi S."/>
            <person name="Mohanty A."/>
            <person name="Bharti A.K."/>
            <person name="Gaur A."/>
            <person name="Gupta V."/>
            <person name="Kumar D."/>
            <person name="Ravi V."/>
            <person name="Vij S."/>
            <person name="Kapur A."/>
            <person name="Khurana P."/>
            <person name="Khurana P."/>
            <person name="Khurana J.P."/>
            <person name="Tyagi A.K."/>
            <person name="Gaikwad K."/>
            <person name="Singh A."/>
            <person name="Dalal V."/>
            <person name="Srivastava S."/>
            <person name="Dixit A."/>
            <person name="Pal A.K."/>
            <person name="Ghazi I.A."/>
            <person name="Yadav M."/>
            <person name="Pandit A."/>
            <person name="Bhargava A."/>
            <person name="Sureshbabu K."/>
            <person name="Batra K."/>
            <person name="Sharma T.R."/>
            <person name="Mohapatra T."/>
            <person name="Singh N.K."/>
            <person name="Messing J."/>
            <person name="Nelson A.B."/>
            <person name="Fuks G."/>
            <person name="Kavchok S."/>
            <person name="Keizer G."/>
            <person name="Linton E."/>
            <person name="Llaca V."/>
            <person name="Song R."/>
            <person name="Tanyolac B."/>
            <person name="Young S."/>
            <person name="Ho-Il K."/>
            <person name="Hahn J.H."/>
            <person name="Sangsakoo G."/>
            <person name="Vanavichit A."/>
            <person name="de Mattos Luiz.A.T."/>
            <person name="Zimmer P.D."/>
            <person name="Malone G."/>
            <person name="Dellagostin O."/>
            <person name="de Oliveira A.C."/>
            <person name="Bevan M."/>
            <person name="Bancroft I."/>
            <person name="Minx P."/>
            <person name="Cordum H."/>
            <person name="Wilson R."/>
            <person name="Cheng Z."/>
            <person name="Jin W."/>
            <person name="Jiang J."/>
            <person name="Leong S.A."/>
            <person name="Iwama H."/>
            <person name="Gojobori T."/>
            <person name="Itoh T."/>
            <person name="Niimura Y."/>
            <person name="Fujii Y."/>
            <person name="Habara T."/>
            <person name="Sakai H."/>
            <person name="Sato Y."/>
            <person name="Wilson G."/>
            <person name="Kumar K."/>
            <person name="McCouch S."/>
            <person name="Juretic N."/>
            <person name="Hoen D."/>
            <person name="Wright S."/>
            <person name="Bruskiewich R."/>
            <person name="Bureau T."/>
            <person name="Miyao A."/>
            <person name="Hirochika H."/>
            <person name="Nishikawa T."/>
            <person name="Kadowaki K."/>
            <person name="Sugiura M."/>
            <person name="Burr B."/>
            <person name="Sasaki T."/>
        </authorList>
    </citation>
    <scope>NUCLEOTIDE SEQUENCE [LARGE SCALE GENOMIC DNA]</scope>
    <source>
        <strain evidence="3">cv. Nipponbare</strain>
    </source>
</reference>